<proteinExistence type="predicted"/>
<keyword evidence="3" id="KW-1185">Reference proteome</keyword>
<name>A0ABT7R001_9BACT</name>
<evidence type="ECO:0000259" key="1">
    <source>
        <dbReference type="Pfam" id="PF00188"/>
    </source>
</evidence>
<dbReference type="PANTHER" id="PTHR31157">
    <property type="entry name" value="SCP DOMAIN-CONTAINING PROTEIN"/>
    <property type="match status" value="1"/>
</dbReference>
<dbReference type="Gene3D" id="3.40.33.10">
    <property type="entry name" value="CAP"/>
    <property type="match status" value="1"/>
</dbReference>
<dbReference type="PANTHER" id="PTHR31157:SF1">
    <property type="entry name" value="SCP DOMAIN-CONTAINING PROTEIN"/>
    <property type="match status" value="1"/>
</dbReference>
<dbReference type="EMBL" id="JAQIBD010000002">
    <property type="protein sequence ID" value="MDM5271821.1"/>
    <property type="molecule type" value="Genomic_DNA"/>
</dbReference>
<reference evidence="2" key="1">
    <citation type="submission" date="2023-01" db="EMBL/GenBank/DDBJ databases">
        <title>Sulfurovum sp. zt1-1 genome assembly.</title>
        <authorList>
            <person name="Wang J."/>
        </authorList>
    </citation>
    <scope>NUCLEOTIDE SEQUENCE</scope>
    <source>
        <strain evidence="2">Zt1-1</strain>
    </source>
</reference>
<organism evidence="2 3">
    <name type="scientific">Sulfurovum zhangzhouensis</name>
    <dbReference type="NCBI Taxonomy" id="3019067"/>
    <lineage>
        <taxon>Bacteria</taxon>
        <taxon>Pseudomonadati</taxon>
        <taxon>Campylobacterota</taxon>
        <taxon>Epsilonproteobacteria</taxon>
        <taxon>Campylobacterales</taxon>
        <taxon>Sulfurovaceae</taxon>
        <taxon>Sulfurovum</taxon>
    </lineage>
</organism>
<protein>
    <submittedName>
        <fullName evidence="2">CAP domain-containing protein</fullName>
    </submittedName>
</protein>
<accession>A0ABT7R001</accession>
<comment type="caution">
    <text evidence="2">The sequence shown here is derived from an EMBL/GenBank/DDBJ whole genome shotgun (WGS) entry which is preliminary data.</text>
</comment>
<sequence length="400" mass="45623">MRSNAFILILSLFSVLLNAKEEIRALDYLNTVRQNSGLIPLKENKLLNRAALSHANYLVLQQKLGHIEQYNHKGYTGKTPAERVVYFGYPSKDVMENIAVNTKNGITAIDDLLAAIYHRFVFLSIDKDEIGIGRASTGKFKPIKDAYVFNLGSSKLNALCQKVYVPLNQVIYLQNVCKDGKALIPQALYEENQNEIKSQNTKVVLHPYPGQKEVMTVFYNEEPDPLPDYDVSGYPISVQFNDRYVSSVQLTSFRLFDDKHREIVQNRVFTYENDPQKYLKKTQFALMPLKRLEYATTYRVEFEAEVDGERYQKSWKFTTKRFNDTLYRITNKTTQIDAEPGSTLILYFVPNSHHDVLKGFSATHGLKVSFIDNNTLKVNITDAVVGAASIKAGGRTILFK</sequence>
<gene>
    <name evidence="2" type="ORF">PGH07_06500</name>
</gene>
<dbReference type="InterPro" id="IPR035940">
    <property type="entry name" value="CAP_sf"/>
</dbReference>
<feature type="domain" description="SCP" evidence="1">
    <location>
        <begin position="26"/>
        <end position="139"/>
    </location>
</feature>
<dbReference type="CDD" id="cd05379">
    <property type="entry name" value="CAP_bacterial"/>
    <property type="match status" value="1"/>
</dbReference>
<evidence type="ECO:0000313" key="2">
    <source>
        <dbReference type="EMBL" id="MDM5271821.1"/>
    </source>
</evidence>
<dbReference type="SUPFAM" id="SSF55797">
    <property type="entry name" value="PR-1-like"/>
    <property type="match status" value="1"/>
</dbReference>
<evidence type="ECO:0000313" key="3">
    <source>
        <dbReference type="Proteomes" id="UP001169069"/>
    </source>
</evidence>
<dbReference type="Proteomes" id="UP001169069">
    <property type="component" value="Unassembled WGS sequence"/>
</dbReference>
<dbReference type="RefSeq" id="WP_289413546.1">
    <property type="nucleotide sequence ID" value="NZ_JAQIBD010000002.1"/>
</dbReference>
<dbReference type="InterPro" id="IPR014044">
    <property type="entry name" value="CAP_dom"/>
</dbReference>
<dbReference type="Pfam" id="PF00188">
    <property type="entry name" value="CAP"/>
    <property type="match status" value="1"/>
</dbReference>